<keyword evidence="1" id="KW-0812">Transmembrane</keyword>
<keyword evidence="1" id="KW-0472">Membrane</keyword>
<sequence>MKIKPGQYGFLKKQKMMYVVKMAVCVVAGLSIFLIGLWVNKGNYKNIGSVIAMLSVLPFAKSLTELVVVFPFRDVAKERYEKIAALCGEDAKLMASLVITSDKKVMFLDFAVVWEGNVIVLAGKRETDIPYISEYLTKGVRNWGFDYRVRIVKEEKAFIHAIEDRKPVQVSEEERKHVICYLESLIVK</sequence>
<feature type="transmembrane region" description="Helical" evidence="1">
    <location>
        <begin position="51"/>
        <end position="72"/>
    </location>
</feature>
<dbReference type="AlphaFoldDB" id="A0A1I0AXG9"/>
<dbReference type="RefSeq" id="WP_092477272.1">
    <property type="nucleotide sequence ID" value="NZ_FOHN01000006.1"/>
</dbReference>
<keyword evidence="1" id="KW-1133">Transmembrane helix</keyword>
<dbReference type="STRING" id="29364.SAMN04487772_10680"/>
<name>A0A1I0AXG9_9FIRM</name>
<dbReference type="Proteomes" id="UP000199800">
    <property type="component" value="Unassembled WGS sequence"/>
</dbReference>
<evidence type="ECO:0000313" key="2">
    <source>
        <dbReference type="EMBL" id="SES99076.1"/>
    </source>
</evidence>
<protein>
    <submittedName>
        <fullName evidence="2">Uncharacterized protein</fullName>
    </submittedName>
</protein>
<reference evidence="2 3" key="1">
    <citation type="submission" date="2016-10" db="EMBL/GenBank/DDBJ databases">
        <authorList>
            <person name="de Groot N.N."/>
        </authorList>
    </citation>
    <scope>NUCLEOTIDE SEQUENCE [LARGE SCALE GENOMIC DNA]</scope>
    <source>
        <strain evidence="2 3">DSM 1801</strain>
    </source>
</reference>
<evidence type="ECO:0000313" key="3">
    <source>
        <dbReference type="Proteomes" id="UP000199800"/>
    </source>
</evidence>
<feature type="transmembrane region" description="Helical" evidence="1">
    <location>
        <begin position="20"/>
        <end position="39"/>
    </location>
</feature>
<accession>A0A1I0AXG9</accession>
<proteinExistence type="predicted"/>
<dbReference type="EMBL" id="FOHN01000006">
    <property type="protein sequence ID" value="SES99076.1"/>
    <property type="molecule type" value="Genomic_DNA"/>
</dbReference>
<dbReference type="OrthoDB" id="9783125at2"/>
<evidence type="ECO:0000256" key="1">
    <source>
        <dbReference type="SAM" id="Phobius"/>
    </source>
</evidence>
<gene>
    <name evidence="2" type="ORF">SAMN04487772_10680</name>
</gene>
<organism evidence="2 3">
    <name type="scientific">[Clostridium] polysaccharolyticum</name>
    <dbReference type="NCBI Taxonomy" id="29364"/>
    <lineage>
        <taxon>Bacteria</taxon>
        <taxon>Bacillati</taxon>
        <taxon>Bacillota</taxon>
        <taxon>Clostridia</taxon>
        <taxon>Lachnospirales</taxon>
        <taxon>Lachnospiraceae</taxon>
    </lineage>
</organism>
<keyword evidence="3" id="KW-1185">Reference proteome</keyword>